<evidence type="ECO:0000313" key="12">
    <source>
        <dbReference type="EMBL" id="MFD1164180.1"/>
    </source>
</evidence>
<dbReference type="InterPro" id="IPR005944">
    <property type="entry name" value="Pro_iminopeptidase"/>
</dbReference>
<dbReference type="PRINTS" id="PR00793">
    <property type="entry name" value="PROAMNOPTASE"/>
</dbReference>
<dbReference type="PANTHER" id="PTHR43722">
    <property type="entry name" value="PROLINE IMINOPEPTIDASE"/>
    <property type="match status" value="1"/>
</dbReference>
<keyword evidence="13" id="KW-1185">Reference proteome</keyword>
<dbReference type="PANTHER" id="PTHR43722:SF1">
    <property type="entry name" value="PROLINE IMINOPEPTIDASE"/>
    <property type="match status" value="1"/>
</dbReference>
<comment type="catalytic activity">
    <reaction evidence="1">
        <text>Release of N-terminal proline from a peptide.</text>
        <dbReference type="EC" id="3.4.11.5"/>
    </reaction>
</comment>
<gene>
    <name evidence="12" type="ORF">ACFQ2C_01030</name>
</gene>
<proteinExistence type="inferred from homology"/>
<evidence type="ECO:0000256" key="7">
    <source>
        <dbReference type="ARBA" id="ARBA00022490"/>
    </source>
</evidence>
<dbReference type="InterPro" id="IPR000073">
    <property type="entry name" value="AB_hydrolase_1"/>
</dbReference>
<dbReference type="RefSeq" id="WP_380894428.1">
    <property type="nucleotide sequence ID" value="NZ_JBHTKY010000001.1"/>
</dbReference>
<dbReference type="EC" id="3.4.11.5" evidence="4"/>
<dbReference type="GO" id="GO:0016787">
    <property type="term" value="F:hydrolase activity"/>
    <property type="evidence" value="ECO:0007669"/>
    <property type="project" value="UniProtKB-KW"/>
</dbReference>
<keyword evidence="9 12" id="KW-0378">Hydrolase</keyword>
<protein>
    <recommendedName>
        <fullName evidence="5">Proline iminopeptidase</fullName>
        <ecNumber evidence="4">3.4.11.5</ecNumber>
    </recommendedName>
    <alternativeName>
        <fullName evidence="10">Prolyl aminopeptidase</fullName>
    </alternativeName>
</protein>
<organism evidence="12 13">
    <name type="scientific">Sphingobacterium daejeonense</name>
    <dbReference type="NCBI Taxonomy" id="371142"/>
    <lineage>
        <taxon>Bacteria</taxon>
        <taxon>Pseudomonadati</taxon>
        <taxon>Bacteroidota</taxon>
        <taxon>Sphingobacteriia</taxon>
        <taxon>Sphingobacteriales</taxon>
        <taxon>Sphingobacteriaceae</taxon>
        <taxon>Sphingobacterium</taxon>
    </lineage>
</organism>
<dbReference type="InterPro" id="IPR029058">
    <property type="entry name" value="AB_hydrolase_fold"/>
</dbReference>
<evidence type="ECO:0000256" key="8">
    <source>
        <dbReference type="ARBA" id="ARBA00022670"/>
    </source>
</evidence>
<evidence type="ECO:0000256" key="2">
    <source>
        <dbReference type="ARBA" id="ARBA00004496"/>
    </source>
</evidence>
<feature type="domain" description="AB hydrolase-1" evidence="11">
    <location>
        <begin position="57"/>
        <end position="305"/>
    </location>
</feature>
<evidence type="ECO:0000256" key="5">
    <source>
        <dbReference type="ARBA" id="ARBA00021843"/>
    </source>
</evidence>
<keyword evidence="6" id="KW-0031">Aminopeptidase</keyword>
<dbReference type="SUPFAM" id="SSF53474">
    <property type="entry name" value="alpha/beta-Hydrolases"/>
    <property type="match status" value="1"/>
</dbReference>
<sequence>MRNALTLAICLFLNFTIKGQTGQENGLFDELERNSWYLPTADGKARLYITSLGRGDTVVSLHGGPGNNFNYLVDAVRGSTDSTCFVLFDQRGSLYSRVQDSSVRDLSLDILVDDLESLRKEIGQEKLTLFAHSFGTVLAISYYLKYPQNVRGMVLTASMPPFIPRGKTFIDLVPEFHKRIKALRNRPEVEAILRDEGLWEEEGLNKKQQSDRYKITGLASFNMIELRNWRSFKGGRAFFNSAVEGAIGGSMPESYDIRPTLERFPITISIIQGTEDYLSADSWKLISDLLDHVSVHLIEHSSHYIWLDRAEEFNHILSSSFPWNRNRQE</sequence>
<comment type="caution">
    <text evidence="12">The sequence shown here is derived from an EMBL/GenBank/DDBJ whole genome shotgun (WGS) entry which is preliminary data.</text>
</comment>
<keyword evidence="8" id="KW-0645">Protease</keyword>
<name>A0ABW3RGC2_9SPHI</name>
<reference evidence="13" key="1">
    <citation type="journal article" date="2019" name="Int. J. Syst. Evol. Microbiol.">
        <title>The Global Catalogue of Microorganisms (GCM) 10K type strain sequencing project: providing services to taxonomists for standard genome sequencing and annotation.</title>
        <authorList>
            <consortium name="The Broad Institute Genomics Platform"/>
            <consortium name="The Broad Institute Genome Sequencing Center for Infectious Disease"/>
            <person name="Wu L."/>
            <person name="Ma J."/>
        </authorList>
    </citation>
    <scope>NUCLEOTIDE SEQUENCE [LARGE SCALE GENOMIC DNA]</scope>
    <source>
        <strain evidence="13">CCUG 52468</strain>
    </source>
</reference>
<comment type="similarity">
    <text evidence="3">Belongs to the peptidase S33 family.</text>
</comment>
<evidence type="ECO:0000256" key="6">
    <source>
        <dbReference type="ARBA" id="ARBA00022438"/>
    </source>
</evidence>
<dbReference type="Proteomes" id="UP001597205">
    <property type="component" value="Unassembled WGS sequence"/>
</dbReference>
<evidence type="ECO:0000313" key="13">
    <source>
        <dbReference type="Proteomes" id="UP001597205"/>
    </source>
</evidence>
<dbReference type="InterPro" id="IPR002410">
    <property type="entry name" value="Peptidase_S33"/>
</dbReference>
<evidence type="ECO:0000256" key="3">
    <source>
        <dbReference type="ARBA" id="ARBA00010088"/>
    </source>
</evidence>
<evidence type="ECO:0000256" key="1">
    <source>
        <dbReference type="ARBA" id="ARBA00001585"/>
    </source>
</evidence>
<evidence type="ECO:0000256" key="4">
    <source>
        <dbReference type="ARBA" id="ARBA00012568"/>
    </source>
</evidence>
<comment type="subcellular location">
    <subcellularLocation>
        <location evidence="2">Cytoplasm</location>
    </subcellularLocation>
</comment>
<evidence type="ECO:0000259" key="11">
    <source>
        <dbReference type="Pfam" id="PF00561"/>
    </source>
</evidence>
<evidence type="ECO:0000256" key="9">
    <source>
        <dbReference type="ARBA" id="ARBA00022801"/>
    </source>
</evidence>
<keyword evidence="7" id="KW-0963">Cytoplasm</keyword>
<evidence type="ECO:0000256" key="10">
    <source>
        <dbReference type="ARBA" id="ARBA00029605"/>
    </source>
</evidence>
<accession>A0ABW3RGC2</accession>
<dbReference type="EMBL" id="JBHTKY010000001">
    <property type="protein sequence ID" value="MFD1164180.1"/>
    <property type="molecule type" value="Genomic_DNA"/>
</dbReference>
<dbReference type="Gene3D" id="3.40.50.1820">
    <property type="entry name" value="alpha/beta hydrolase"/>
    <property type="match status" value="1"/>
</dbReference>
<dbReference type="Pfam" id="PF00561">
    <property type="entry name" value="Abhydrolase_1"/>
    <property type="match status" value="1"/>
</dbReference>